<accession>A0A174I2G2</accession>
<sequence>MLYRVIIKKETDKYYIGKSYDNKKYKILKNDNIKNLKVGLDYHIYAKKEEKMFGTVLIPISDDEAGVVDVHREK</sequence>
<name>A0A174I2G2_9CLOT</name>
<dbReference type="EMBL" id="CYZV01000013">
    <property type="protein sequence ID" value="CUO08513.1"/>
    <property type="molecule type" value="Genomic_DNA"/>
</dbReference>
<dbReference type="Proteomes" id="UP000095558">
    <property type="component" value="Unassembled WGS sequence"/>
</dbReference>
<evidence type="ECO:0000313" key="1">
    <source>
        <dbReference type="EMBL" id="CUO08513.1"/>
    </source>
</evidence>
<reference evidence="1 2" key="1">
    <citation type="submission" date="2015-09" db="EMBL/GenBank/DDBJ databases">
        <authorList>
            <consortium name="Pathogen Informatics"/>
        </authorList>
    </citation>
    <scope>NUCLEOTIDE SEQUENCE [LARGE SCALE GENOMIC DNA]</scope>
    <source>
        <strain evidence="1 2">2789STDY5834855</strain>
    </source>
</reference>
<dbReference type="GeneID" id="83012826"/>
<dbReference type="OrthoDB" id="1915835at2"/>
<protein>
    <submittedName>
        <fullName evidence="1">Uncharacterized protein</fullName>
    </submittedName>
</protein>
<gene>
    <name evidence="1" type="ORF">ERS852470_01395</name>
</gene>
<dbReference type="AlphaFoldDB" id="A0A174I2G2"/>
<evidence type="ECO:0000313" key="2">
    <source>
        <dbReference type="Proteomes" id="UP000095558"/>
    </source>
</evidence>
<dbReference type="RefSeq" id="WP_042400921.1">
    <property type="nucleotide sequence ID" value="NZ_CYYT01000033.1"/>
</dbReference>
<organism evidence="1 2">
    <name type="scientific">Clostridium disporicum</name>
    <dbReference type="NCBI Taxonomy" id="84024"/>
    <lineage>
        <taxon>Bacteria</taxon>
        <taxon>Bacillati</taxon>
        <taxon>Bacillota</taxon>
        <taxon>Clostridia</taxon>
        <taxon>Eubacteriales</taxon>
        <taxon>Clostridiaceae</taxon>
        <taxon>Clostridium</taxon>
    </lineage>
</organism>
<proteinExistence type="predicted"/>